<evidence type="ECO:0000313" key="2">
    <source>
        <dbReference type="Proteomes" id="UP001165960"/>
    </source>
</evidence>
<gene>
    <name evidence="1" type="ORF">DSO57_1015990</name>
</gene>
<protein>
    <submittedName>
        <fullName evidence="1">Uncharacterized protein</fullName>
    </submittedName>
</protein>
<dbReference type="Proteomes" id="UP001165960">
    <property type="component" value="Unassembled WGS sequence"/>
</dbReference>
<reference evidence="1" key="1">
    <citation type="submission" date="2022-04" db="EMBL/GenBank/DDBJ databases">
        <title>Genome of the entomopathogenic fungus Entomophthora muscae.</title>
        <authorList>
            <person name="Elya C."/>
            <person name="Lovett B.R."/>
            <person name="Lee E."/>
            <person name="Macias A.M."/>
            <person name="Hajek A.E."/>
            <person name="De Bivort B.L."/>
            <person name="Kasson M.T."/>
            <person name="De Fine Licht H.H."/>
            <person name="Stajich J.E."/>
        </authorList>
    </citation>
    <scope>NUCLEOTIDE SEQUENCE</scope>
    <source>
        <strain evidence="1">Berkeley</strain>
    </source>
</reference>
<name>A0ACC2STZ5_9FUNG</name>
<evidence type="ECO:0000313" key="1">
    <source>
        <dbReference type="EMBL" id="KAJ9065780.1"/>
    </source>
</evidence>
<proteinExistence type="predicted"/>
<dbReference type="EMBL" id="QTSX02004324">
    <property type="protein sequence ID" value="KAJ9065780.1"/>
    <property type="molecule type" value="Genomic_DNA"/>
</dbReference>
<sequence>MASISGIWINTAYYSSSYQIPAAPLALPLTIYVQLNITCDHNSPILGTIISATSPPESPWHLARGNHEWNQSMSNVFYYLPETDSKPLLTPKYKVKLTSSPSYTMSFFVKCLCKSSHWKKTTVWLPLPELKPPKAQRSKAPPRPVRKKPNWSKLAPAYG</sequence>
<accession>A0ACC2STZ5</accession>
<comment type="caution">
    <text evidence="1">The sequence shown here is derived from an EMBL/GenBank/DDBJ whole genome shotgun (WGS) entry which is preliminary data.</text>
</comment>
<keyword evidence="2" id="KW-1185">Reference proteome</keyword>
<organism evidence="1 2">
    <name type="scientific">Entomophthora muscae</name>
    <dbReference type="NCBI Taxonomy" id="34485"/>
    <lineage>
        <taxon>Eukaryota</taxon>
        <taxon>Fungi</taxon>
        <taxon>Fungi incertae sedis</taxon>
        <taxon>Zoopagomycota</taxon>
        <taxon>Entomophthoromycotina</taxon>
        <taxon>Entomophthoromycetes</taxon>
        <taxon>Entomophthorales</taxon>
        <taxon>Entomophthoraceae</taxon>
        <taxon>Entomophthora</taxon>
    </lineage>
</organism>